<evidence type="ECO:0000259" key="12">
    <source>
        <dbReference type="PROSITE" id="PS50102"/>
    </source>
</evidence>
<evidence type="ECO:0000256" key="9">
    <source>
        <dbReference type="ARBA" id="ARBA00075694"/>
    </source>
</evidence>
<feature type="non-terminal residue" evidence="13">
    <location>
        <position position="1"/>
    </location>
</feature>
<keyword evidence="7" id="KW-0539">Nucleus</keyword>
<feature type="region of interest" description="Disordered" evidence="11">
    <location>
        <begin position="207"/>
        <end position="293"/>
    </location>
</feature>
<evidence type="ECO:0000256" key="11">
    <source>
        <dbReference type="SAM" id="MobiDB-lite"/>
    </source>
</evidence>
<evidence type="ECO:0000256" key="2">
    <source>
        <dbReference type="ARBA" id="ARBA00004496"/>
    </source>
</evidence>
<dbReference type="GO" id="GO:0005737">
    <property type="term" value="C:cytoplasm"/>
    <property type="evidence" value="ECO:0007669"/>
    <property type="project" value="UniProtKB-SubCell"/>
</dbReference>
<evidence type="ECO:0000256" key="3">
    <source>
        <dbReference type="ARBA" id="ARBA00022490"/>
    </source>
</evidence>
<keyword evidence="4" id="KW-0597">Phosphoprotein</keyword>
<dbReference type="InterPro" id="IPR050502">
    <property type="entry name" value="Euk_RNA-bind_prot"/>
</dbReference>
<dbReference type="InterPro" id="IPR012677">
    <property type="entry name" value="Nucleotide-bd_a/b_plait_sf"/>
</dbReference>
<comment type="subcellular location">
    <subcellularLocation>
        <location evidence="2">Cytoplasm</location>
    </subcellularLocation>
    <subcellularLocation>
        <location evidence="1">Nucleus</location>
    </subcellularLocation>
</comment>
<dbReference type="AlphaFoldDB" id="Q7ZWW0"/>
<dbReference type="GO" id="GO:0010467">
    <property type="term" value="P:gene expression"/>
    <property type="evidence" value="ECO:0007669"/>
    <property type="project" value="UniProtKB-ARBA"/>
</dbReference>
<dbReference type="FunFam" id="3.30.70.330:FF:000046">
    <property type="entry name" value="RNA-binding protein 14 isoform X1"/>
    <property type="match status" value="2"/>
</dbReference>
<evidence type="ECO:0000256" key="4">
    <source>
        <dbReference type="ARBA" id="ARBA00022553"/>
    </source>
</evidence>
<evidence type="ECO:0000256" key="8">
    <source>
        <dbReference type="ARBA" id="ARBA00067851"/>
    </source>
</evidence>
<dbReference type="PROSITE" id="PS50102">
    <property type="entry name" value="RRM"/>
    <property type="match status" value="2"/>
</dbReference>
<feature type="domain" description="RRM" evidence="12">
    <location>
        <begin position="68"/>
        <end position="138"/>
    </location>
</feature>
<organism evidence="13">
    <name type="scientific">Xenopus laevis</name>
    <name type="common">African clawed frog</name>
    <dbReference type="NCBI Taxonomy" id="8355"/>
    <lineage>
        <taxon>Eukaryota</taxon>
        <taxon>Metazoa</taxon>
        <taxon>Chordata</taxon>
        <taxon>Craniata</taxon>
        <taxon>Vertebrata</taxon>
        <taxon>Euteleostomi</taxon>
        <taxon>Amphibia</taxon>
        <taxon>Batrachia</taxon>
        <taxon>Anura</taxon>
        <taxon>Pipoidea</taxon>
        <taxon>Pipidae</taxon>
        <taxon>Xenopodinae</taxon>
        <taxon>Xenopus</taxon>
        <taxon>Xenopus</taxon>
    </lineage>
</organism>
<feature type="compositionally biased region" description="Basic and acidic residues" evidence="11">
    <location>
        <begin position="230"/>
        <end position="249"/>
    </location>
</feature>
<dbReference type="Gene3D" id="3.30.70.330">
    <property type="match status" value="2"/>
</dbReference>
<dbReference type="PANTHER" id="PTHR48025:SF1">
    <property type="entry name" value="RRM DOMAIN-CONTAINING PROTEIN"/>
    <property type="match status" value="1"/>
</dbReference>
<gene>
    <name evidence="13" type="primary">LOC398498</name>
</gene>
<dbReference type="GO" id="GO:0098534">
    <property type="term" value="P:centriole assembly"/>
    <property type="evidence" value="ECO:0007669"/>
    <property type="project" value="UniProtKB-ARBA"/>
</dbReference>
<proteinExistence type="evidence at transcript level"/>
<protein>
    <recommendedName>
        <fullName evidence="8">RNA-binding protein 14</fullName>
    </recommendedName>
    <alternativeName>
        <fullName evidence="9">RNA-binding motif protein 14</fullName>
    </alternativeName>
</protein>
<feature type="domain" description="RRM" evidence="12">
    <location>
        <begin position="144"/>
        <end position="214"/>
    </location>
</feature>
<evidence type="ECO:0000256" key="5">
    <source>
        <dbReference type="ARBA" id="ARBA00022737"/>
    </source>
</evidence>
<keyword evidence="5" id="KW-0677">Repeat</keyword>
<dbReference type="InterPro" id="IPR034507">
    <property type="entry name" value="RBM14_RRM2"/>
</dbReference>
<dbReference type="Pfam" id="PF00076">
    <property type="entry name" value="RRM_1"/>
    <property type="match status" value="2"/>
</dbReference>
<dbReference type="IntAct" id="Q7ZWW0">
    <property type="interactions" value="1"/>
</dbReference>
<accession>Q7ZWW0</accession>
<evidence type="ECO:0000256" key="6">
    <source>
        <dbReference type="ARBA" id="ARBA00022884"/>
    </source>
</evidence>
<evidence type="ECO:0000256" key="7">
    <source>
        <dbReference type="ARBA" id="ARBA00023242"/>
    </source>
</evidence>
<keyword evidence="3" id="KW-0963">Cytoplasm</keyword>
<evidence type="ECO:0000256" key="10">
    <source>
        <dbReference type="PROSITE-ProRule" id="PRU00176"/>
    </source>
</evidence>
<dbReference type="SMART" id="SM00360">
    <property type="entry name" value="RRM"/>
    <property type="match status" value="2"/>
</dbReference>
<dbReference type="PANTHER" id="PTHR48025">
    <property type="entry name" value="OS02G0815200 PROTEIN"/>
    <property type="match status" value="1"/>
</dbReference>
<evidence type="ECO:0000256" key="1">
    <source>
        <dbReference type="ARBA" id="ARBA00004123"/>
    </source>
</evidence>
<dbReference type="EMBL" id="BC046684">
    <property type="protein sequence ID" value="AAH46684.1"/>
    <property type="molecule type" value="mRNA"/>
</dbReference>
<dbReference type="CDD" id="cd12609">
    <property type="entry name" value="RRM2_CoAA"/>
    <property type="match status" value="1"/>
</dbReference>
<dbReference type="InterPro" id="IPR034506">
    <property type="entry name" value="RBM14_RRM1"/>
</dbReference>
<dbReference type="GO" id="GO:0003729">
    <property type="term" value="F:mRNA binding"/>
    <property type="evidence" value="ECO:0007669"/>
    <property type="project" value="TreeGrafter"/>
</dbReference>
<sequence>QTNKGLCSTYSCVGGIWGLFLGLLIPPRDLTVKLNLVAAVSCDSRRSLSLRVVVAAYSRLMPHSEERMKIFVGNIDERTSEGEVTALFERYGAVLNCAVMRQYAFVHMRGTREATKAVEELNGRELNGKKMLVELSKPRPQNTWKIFVGNVSSSCEAAEIRKIFEEYGRVLECDIVKDYAFVHMTRESEARAAIEALNGKDIKGKRINVEMSNKVQRSGGANGGSHSRRRPDDREAPQSRESYNHRRATEAAYASYKSNYERRAPEPSRYDPYESRPRPQSPVYYARDRSPMRRSDYASLSQSAALASKYRSELAAYGNLPSAYSAQASALASSYGNPATAAALASSYSNQRVYNSSSSGYGTDQIGSYSTQAAYSNPASSIYGTQSASLASSYGSQPSHMSASPYVSSIVPGTYRPQQGSAYDTASLASLGQQSMTSTNPMYERTRLSPPRTAVADGYKTSADVQRYATDRRFSELSDYRRLSELSAAYRQSPPPRPALDYRRPPETRSDYAMNDFLRSAQLHAGYPRRL</sequence>
<keyword evidence="6 10" id="KW-0694">RNA-binding</keyword>
<dbReference type="InterPro" id="IPR035979">
    <property type="entry name" value="RBD_domain_sf"/>
</dbReference>
<feature type="compositionally biased region" description="Basic and acidic residues" evidence="11">
    <location>
        <begin position="259"/>
        <end position="277"/>
    </location>
</feature>
<dbReference type="SUPFAM" id="SSF54928">
    <property type="entry name" value="RNA-binding domain, RBD"/>
    <property type="match status" value="2"/>
</dbReference>
<dbReference type="GO" id="GO:0005634">
    <property type="term" value="C:nucleus"/>
    <property type="evidence" value="ECO:0007669"/>
    <property type="project" value="UniProtKB-SubCell"/>
</dbReference>
<dbReference type="InterPro" id="IPR000504">
    <property type="entry name" value="RRM_dom"/>
</dbReference>
<dbReference type="CDD" id="cd12608">
    <property type="entry name" value="RRM1_CoAA"/>
    <property type="match status" value="1"/>
</dbReference>
<feature type="region of interest" description="Disordered" evidence="11">
    <location>
        <begin position="487"/>
        <end position="506"/>
    </location>
</feature>
<reference evidence="13" key="1">
    <citation type="submission" date="2003-02" db="EMBL/GenBank/DDBJ databases">
        <authorList>
            <consortium name="NIH - Xenopus Gene Collection (XGC) project"/>
        </authorList>
    </citation>
    <scope>NUCLEOTIDE SEQUENCE [LARGE SCALE MRNA]</scope>
    <source>
        <tissue evidence="13">Embryo</tissue>
    </source>
</reference>
<evidence type="ECO:0000313" key="13">
    <source>
        <dbReference type="EMBL" id="AAH46684.1"/>
    </source>
</evidence>
<name>Q7ZWW0_XENLA</name>